<dbReference type="EMBL" id="LAYZ01000002">
    <property type="protein sequence ID" value="KKK35086.1"/>
    <property type="molecule type" value="Genomic_DNA"/>
</dbReference>
<keyword evidence="3" id="KW-1185">Reference proteome</keyword>
<proteinExistence type="predicted"/>
<dbReference type="OrthoDB" id="2390335at2"/>
<protein>
    <submittedName>
        <fullName evidence="2">Uncharacterized protein</fullName>
    </submittedName>
</protein>
<accession>A0A0M2SN30</accession>
<feature type="region of interest" description="Disordered" evidence="1">
    <location>
        <begin position="1"/>
        <end position="27"/>
    </location>
</feature>
<gene>
    <name evidence="2" type="ORF">WN59_05515</name>
</gene>
<dbReference type="PATRIC" id="fig|1432562.3.peg.1097"/>
<name>A0A0M2SN30_9STAP</name>
<sequence length="59" mass="7026">MQRDSEWNITRRELDREAEKSPEEQEAWKKDAWYSVMFEAFLGTVGLVFRAIRSIFSAI</sequence>
<evidence type="ECO:0000313" key="2">
    <source>
        <dbReference type="EMBL" id="KKK35086.1"/>
    </source>
</evidence>
<dbReference type="STRING" id="1432562.WN59_05515"/>
<reference evidence="2 3" key="1">
    <citation type="submission" date="2015-04" db="EMBL/GenBank/DDBJ databases">
        <title>Taxonomic description and genome sequence of Salinicoccus sediminis sp. nov., a novel hyper halotolerant bacterium isolated from marine sediment.</title>
        <authorList>
            <person name="Mathan Kumar R."/>
            <person name="Kaur G."/>
            <person name="Kumar N."/>
            <person name="Kumar A."/>
            <person name="Singh N.K."/>
            <person name="Kaur N."/>
            <person name="Mayilraj S."/>
        </authorList>
    </citation>
    <scope>NUCLEOTIDE SEQUENCE [LARGE SCALE GENOMIC DNA]</scope>
    <source>
        <strain evidence="2 3">SV-16</strain>
    </source>
</reference>
<dbReference type="Proteomes" id="UP000034287">
    <property type="component" value="Unassembled WGS sequence"/>
</dbReference>
<dbReference type="AlphaFoldDB" id="A0A0M2SN30"/>
<dbReference type="RefSeq" id="WP_046513862.1">
    <property type="nucleotide sequence ID" value="NZ_LAYZ01000002.1"/>
</dbReference>
<comment type="caution">
    <text evidence="2">The sequence shown here is derived from an EMBL/GenBank/DDBJ whole genome shotgun (WGS) entry which is preliminary data.</text>
</comment>
<evidence type="ECO:0000313" key="3">
    <source>
        <dbReference type="Proteomes" id="UP000034287"/>
    </source>
</evidence>
<evidence type="ECO:0000256" key="1">
    <source>
        <dbReference type="SAM" id="MobiDB-lite"/>
    </source>
</evidence>
<organism evidence="2 3">
    <name type="scientific">Salinicoccus sediminis</name>
    <dbReference type="NCBI Taxonomy" id="1432562"/>
    <lineage>
        <taxon>Bacteria</taxon>
        <taxon>Bacillati</taxon>
        <taxon>Bacillota</taxon>
        <taxon>Bacilli</taxon>
        <taxon>Bacillales</taxon>
        <taxon>Staphylococcaceae</taxon>
        <taxon>Salinicoccus</taxon>
    </lineage>
</organism>